<dbReference type="EMBL" id="KF385874">
    <property type="protein sequence ID" value="AHA52539.1"/>
    <property type="molecule type" value="Genomic_DNA"/>
</dbReference>
<dbReference type="PROSITE" id="PS00449">
    <property type="entry name" value="ATPASE_A"/>
    <property type="match status" value="1"/>
</dbReference>
<keyword evidence="6" id="KW-0138">CF(0)</keyword>
<dbReference type="Pfam" id="PF00119">
    <property type="entry name" value="ATP-synt_A"/>
    <property type="match status" value="1"/>
</dbReference>
<dbReference type="GO" id="GO:0005743">
    <property type="term" value="C:mitochondrial inner membrane"/>
    <property type="evidence" value="ECO:0007669"/>
    <property type="project" value="UniProtKB-SubCell"/>
</dbReference>
<dbReference type="NCBIfam" id="TIGR01131">
    <property type="entry name" value="ATP_synt_6_or_A"/>
    <property type="match status" value="1"/>
</dbReference>
<keyword evidence="10" id="KW-0406">Ion transport</keyword>
<keyword evidence="11 14" id="KW-0472">Membrane</keyword>
<dbReference type="AlphaFoldDB" id="A0A0A6ZKT5"/>
<accession>A0A0A6ZKT5</accession>
<dbReference type="InterPro" id="IPR045083">
    <property type="entry name" value="ATP_synth_F0_asu_bact/mt"/>
</dbReference>
<evidence type="ECO:0000256" key="8">
    <source>
        <dbReference type="ARBA" id="ARBA00022781"/>
    </source>
</evidence>
<comment type="subunit">
    <text evidence="4">F-type ATPases have 2 components, CF(1) - the catalytic core - and CF(0) - the membrane proton channel. CF(1) has five subunits: alpha(3), beta(3), gamma(1), delta(1), epsilon(1). CF(0) has three main subunits: a, b and c.</text>
</comment>
<evidence type="ECO:0000256" key="9">
    <source>
        <dbReference type="ARBA" id="ARBA00022989"/>
    </source>
</evidence>
<dbReference type="CDD" id="cd00310">
    <property type="entry name" value="ATP-synt_Fo_a_6"/>
    <property type="match status" value="1"/>
</dbReference>
<evidence type="ECO:0000256" key="4">
    <source>
        <dbReference type="ARBA" id="ARBA00011648"/>
    </source>
</evidence>
<evidence type="ECO:0000256" key="14">
    <source>
        <dbReference type="SAM" id="Phobius"/>
    </source>
</evidence>
<gene>
    <name evidence="15" type="primary">ATP6</name>
</gene>
<dbReference type="PRINTS" id="PR00123">
    <property type="entry name" value="ATPASEA"/>
</dbReference>
<evidence type="ECO:0000313" key="15">
    <source>
        <dbReference type="EMBL" id="AHA52539.1"/>
    </source>
</evidence>
<evidence type="ECO:0000256" key="5">
    <source>
        <dbReference type="ARBA" id="ARBA00022448"/>
    </source>
</evidence>
<comment type="similarity">
    <text evidence="3">Belongs to the ATPase A chain family.</text>
</comment>
<geneLocation type="mitochondrion" evidence="15"/>
<keyword evidence="5" id="KW-0813">Transport</keyword>
<evidence type="ECO:0000256" key="1">
    <source>
        <dbReference type="ARBA" id="ARBA00002070"/>
    </source>
</evidence>
<keyword evidence="8" id="KW-0375">Hydrogen ion transport</keyword>
<dbReference type="Gene3D" id="1.20.120.220">
    <property type="entry name" value="ATP synthase, F0 complex, subunit A"/>
    <property type="match status" value="1"/>
</dbReference>
<feature type="transmembrane region" description="Helical" evidence="14">
    <location>
        <begin position="124"/>
        <end position="143"/>
    </location>
</feature>
<keyword evidence="12" id="KW-0066">ATP synthesis</keyword>
<evidence type="ECO:0000256" key="7">
    <source>
        <dbReference type="ARBA" id="ARBA00022692"/>
    </source>
</evidence>
<dbReference type="InterPro" id="IPR035908">
    <property type="entry name" value="F0_ATP_A_sf"/>
</dbReference>
<reference evidence="15" key="1">
    <citation type="submission" date="2013-07" db="EMBL/GenBank/DDBJ databases">
        <title>The comparative mitochondrial genomes from Braconidae subfamilies and the phylogeny of the Hymenoptera.</title>
        <authorList>
            <person name="Li Q."/>
            <person name="Wei S.J."/>
            <person name="Chen X.X."/>
        </authorList>
    </citation>
    <scope>NUCLEOTIDE SEQUENCE</scope>
</reference>
<keyword evidence="7 14" id="KW-0812">Transmembrane</keyword>
<evidence type="ECO:0000256" key="2">
    <source>
        <dbReference type="ARBA" id="ARBA00004141"/>
    </source>
</evidence>
<keyword evidence="9 14" id="KW-1133">Transmembrane helix</keyword>
<comment type="subcellular location">
    <subcellularLocation>
        <location evidence="2">Membrane</location>
        <topology evidence="2">Multi-pass membrane protein</topology>
    </subcellularLocation>
    <subcellularLocation>
        <location evidence="13">Mitochondrion inner membrane</location>
        <topology evidence="13">Multi-pass membrane protein</topology>
    </subcellularLocation>
</comment>
<feature type="transmembrane region" description="Helical" evidence="14">
    <location>
        <begin position="183"/>
        <end position="216"/>
    </location>
</feature>
<evidence type="ECO:0000256" key="11">
    <source>
        <dbReference type="ARBA" id="ARBA00023136"/>
    </source>
</evidence>
<dbReference type="SUPFAM" id="SSF81336">
    <property type="entry name" value="F1F0 ATP synthase subunit A"/>
    <property type="match status" value="1"/>
</dbReference>
<feature type="transmembrane region" description="Helical" evidence="14">
    <location>
        <begin position="98"/>
        <end position="118"/>
    </location>
</feature>
<dbReference type="GO" id="GO:0046933">
    <property type="term" value="F:proton-transporting ATP synthase activity, rotational mechanism"/>
    <property type="evidence" value="ECO:0007669"/>
    <property type="project" value="TreeGrafter"/>
</dbReference>
<dbReference type="InterPro" id="IPR000568">
    <property type="entry name" value="ATP_synth_F0_asu"/>
</dbReference>
<evidence type="ECO:0000256" key="10">
    <source>
        <dbReference type="ARBA" id="ARBA00023065"/>
    </source>
</evidence>
<keyword evidence="15" id="KW-0496">Mitochondrion</keyword>
<sequence>MLNLFSIFDPSTYWFSLNWLSVVLILLFIPQIYWLNSCRYIYMFMVLMKMLFNEFKIILNSNFNISNCLYFMSLFIFIMLNNFMGLFPYVFTGSAHMVFAILFSLSMWISLMFFGWFLNTKFMLIHLVPMGTPFFLMFFMVLIESLSNFIRPLTLGVRLVANMVAGHLLLTLLSMFIMPFPLYFIMLILQIMLLILEISVSLIQSYVYVILMILYLKETN</sequence>
<evidence type="ECO:0000256" key="12">
    <source>
        <dbReference type="ARBA" id="ARBA00023310"/>
    </source>
</evidence>
<dbReference type="InterPro" id="IPR023011">
    <property type="entry name" value="ATP_synth_F0_asu_AS"/>
</dbReference>
<dbReference type="PANTHER" id="PTHR11410">
    <property type="entry name" value="ATP SYNTHASE SUBUNIT A"/>
    <property type="match status" value="1"/>
</dbReference>
<feature type="transmembrane region" description="Helical" evidence="14">
    <location>
        <begin position="12"/>
        <end position="33"/>
    </location>
</feature>
<evidence type="ECO:0000256" key="13">
    <source>
        <dbReference type="RuleBase" id="RU004450"/>
    </source>
</evidence>
<name>A0A0A6ZKT5_9HYME</name>
<dbReference type="PANTHER" id="PTHR11410:SF0">
    <property type="entry name" value="ATP SYNTHASE SUBUNIT A"/>
    <property type="match status" value="1"/>
</dbReference>
<evidence type="ECO:0000256" key="6">
    <source>
        <dbReference type="ARBA" id="ARBA00022547"/>
    </source>
</evidence>
<organism evidence="15">
    <name type="scientific">Ichneutes sp. QL-2013</name>
    <dbReference type="NCBI Taxonomy" id="1421596"/>
    <lineage>
        <taxon>Eukaryota</taxon>
        <taxon>Metazoa</taxon>
        <taxon>Ecdysozoa</taxon>
        <taxon>Arthropoda</taxon>
        <taxon>Hexapoda</taxon>
        <taxon>Insecta</taxon>
        <taxon>Pterygota</taxon>
        <taxon>Neoptera</taxon>
        <taxon>Endopterygota</taxon>
        <taxon>Hymenoptera</taxon>
        <taxon>Apocrita</taxon>
        <taxon>Ichneumonoidea</taxon>
        <taxon>Braconidae</taxon>
        <taxon>Ichneutinae</taxon>
        <taxon>Ichneutes</taxon>
    </lineage>
</organism>
<comment type="function">
    <text evidence="1">Mitochondrial membrane ATP synthase (F(1)F(0) ATP synthase or Complex V) produces ATP from ADP in the presence of a proton gradient across the membrane which is generated by electron transport complexes of the respiratory chain. F-type ATPases consist of two structural domains, F(1) - containing the extramembraneous catalytic core and F(0) - containing the membrane proton channel, linked together by a central stalk and a peripheral stalk. During catalysis, ATP synthesis in the catalytic domain of F(1) is coupled via a rotary mechanism of the central stalk subunits to proton translocation. Key component of the proton channel; it may play a direct role in the translocation of protons across the membrane.</text>
</comment>
<dbReference type="GO" id="GO:0045259">
    <property type="term" value="C:proton-transporting ATP synthase complex"/>
    <property type="evidence" value="ECO:0007669"/>
    <property type="project" value="UniProtKB-KW"/>
</dbReference>
<feature type="transmembrane region" description="Helical" evidence="14">
    <location>
        <begin position="155"/>
        <end position="177"/>
    </location>
</feature>
<protein>
    <recommendedName>
        <fullName evidence="13">ATP synthase subunit a</fullName>
    </recommendedName>
</protein>
<evidence type="ECO:0000256" key="3">
    <source>
        <dbReference type="ARBA" id="ARBA00006810"/>
    </source>
</evidence>
<proteinExistence type="inferred from homology"/>